<dbReference type="Pfam" id="PF25917">
    <property type="entry name" value="BSH_RND"/>
    <property type="match status" value="1"/>
</dbReference>
<dbReference type="Pfam" id="PF25876">
    <property type="entry name" value="HH_MFP_RND"/>
    <property type="match status" value="1"/>
</dbReference>
<proteinExistence type="predicted"/>
<keyword evidence="1" id="KW-0175">Coiled coil</keyword>
<evidence type="ECO:0000256" key="1">
    <source>
        <dbReference type="SAM" id="Coils"/>
    </source>
</evidence>
<dbReference type="Pfam" id="PF25963">
    <property type="entry name" value="Beta-barrel_AAEA"/>
    <property type="match status" value="1"/>
</dbReference>
<name>A0A401JAT7_9PROT</name>
<evidence type="ECO:0000259" key="2">
    <source>
        <dbReference type="Pfam" id="PF25876"/>
    </source>
</evidence>
<gene>
    <name evidence="5" type="ORF">SFMTTN_0475</name>
</gene>
<dbReference type="GO" id="GO:0055085">
    <property type="term" value="P:transmembrane transport"/>
    <property type="evidence" value="ECO:0007669"/>
    <property type="project" value="InterPro"/>
</dbReference>
<dbReference type="Gene3D" id="2.40.30.170">
    <property type="match status" value="1"/>
</dbReference>
<accession>A0A401JAT7</accession>
<dbReference type="Proteomes" id="UP000286806">
    <property type="component" value="Unassembled WGS sequence"/>
</dbReference>
<evidence type="ECO:0000313" key="6">
    <source>
        <dbReference type="Proteomes" id="UP000286806"/>
    </source>
</evidence>
<feature type="domain" description="p-hydroxybenzoic acid efflux pump subunit AaeA-like beta-barrel" evidence="4">
    <location>
        <begin position="232"/>
        <end position="324"/>
    </location>
</feature>
<evidence type="ECO:0000313" key="5">
    <source>
        <dbReference type="EMBL" id="GBL44674.1"/>
    </source>
</evidence>
<dbReference type="InterPro" id="IPR058634">
    <property type="entry name" value="AaeA-lik-b-barrel"/>
</dbReference>
<dbReference type="EMBL" id="BGOW01000002">
    <property type="protein sequence ID" value="GBL44674.1"/>
    <property type="molecule type" value="Genomic_DNA"/>
</dbReference>
<organism evidence="5 6">
    <name type="scientific">Sulfuriferula multivorans</name>
    <dbReference type="NCBI Taxonomy" id="1559896"/>
    <lineage>
        <taxon>Bacteria</taxon>
        <taxon>Pseudomonadati</taxon>
        <taxon>Pseudomonadota</taxon>
        <taxon>Betaproteobacteria</taxon>
        <taxon>Nitrosomonadales</taxon>
        <taxon>Sulfuricellaceae</taxon>
        <taxon>Sulfuriferula</taxon>
    </lineage>
</organism>
<dbReference type="AlphaFoldDB" id="A0A401JAT7"/>
<feature type="coiled-coil region" evidence="1">
    <location>
        <begin position="104"/>
        <end position="162"/>
    </location>
</feature>
<reference evidence="5 6" key="1">
    <citation type="journal article" date="2019" name="Front. Microbiol.">
        <title>Genomes of Neutrophilic Sulfur-Oxidizing Chemolithoautotrophs Representing 9 Proteobacterial Species From 8 Genera.</title>
        <authorList>
            <person name="Watanabe T."/>
            <person name="Kojima H."/>
            <person name="Umezawa K."/>
            <person name="Hori C."/>
            <person name="Takasuka T.E."/>
            <person name="Kato Y."/>
            <person name="Fukui M."/>
        </authorList>
    </citation>
    <scope>NUCLEOTIDE SEQUENCE [LARGE SCALE GENOMIC DNA]</scope>
    <source>
        <strain evidence="5 6">TTN</strain>
    </source>
</reference>
<protein>
    <submittedName>
        <fullName evidence="5">Multidrug resistance protein A</fullName>
    </submittedName>
</protein>
<feature type="domain" description="Multidrug resistance protein MdtA-like barrel-sandwich hybrid" evidence="3">
    <location>
        <begin position="43"/>
        <end position="228"/>
    </location>
</feature>
<dbReference type="Gene3D" id="1.10.287.470">
    <property type="entry name" value="Helix hairpin bin"/>
    <property type="match status" value="2"/>
</dbReference>
<evidence type="ECO:0000259" key="3">
    <source>
        <dbReference type="Pfam" id="PF25917"/>
    </source>
</evidence>
<feature type="domain" description="Multidrug resistance protein MdtA-like alpha-helical hairpin" evidence="2">
    <location>
        <begin position="105"/>
        <end position="167"/>
    </location>
</feature>
<dbReference type="OrthoDB" id="9811754at2"/>
<dbReference type="InterPro" id="IPR050739">
    <property type="entry name" value="MFP"/>
</dbReference>
<evidence type="ECO:0000259" key="4">
    <source>
        <dbReference type="Pfam" id="PF25963"/>
    </source>
</evidence>
<dbReference type="RefSeq" id="WP_124703507.1">
    <property type="nucleotide sequence ID" value="NZ_BGOW01000002.1"/>
</dbReference>
<comment type="caution">
    <text evidence="5">The sequence shown here is derived from an EMBL/GenBank/DDBJ whole genome shotgun (WGS) entry which is preliminary data.</text>
</comment>
<sequence length="328" mass="34083">MNTTLKKSLIAATVLALLVGGGWYWNAARKLRTTDNAYVNAAIVQVASQVTGQVVAVHVKEGGFVHAGDDLFDVDPAPYQVALAAAQAKLAEARQGSQANVLGVDAARAALAQSQADLNNARAQAQRTHDLVLAKFVSKQAEDDAQSKLQVAQAALSEAQSRLGQAQAGASTVGGATPAVRAAVAAVDAARLDLQHTRIRATQDGWIANITLVPGTTVSPNQPLFALIQQGSFWVDANFKETELPGLHPGQTAEVRLDMLPGKTFPAVVESLGGGTGAAFSLLPAQNATGNWVKVTQRVPVRVRFVGSAATQPFKVGATATVSIKLAS</sequence>
<keyword evidence="6" id="KW-1185">Reference proteome</keyword>
<dbReference type="SUPFAM" id="SSF111369">
    <property type="entry name" value="HlyD-like secretion proteins"/>
    <property type="match status" value="3"/>
</dbReference>
<dbReference type="InterPro" id="IPR058625">
    <property type="entry name" value="MdtA-like_BSH"/>
</dbReference>
<dbReference type="InterPro" id="IPR058624">
    <property type="entry name" value="MdtA-like_HH"/>
</dbReference>
<dbReference type="Gene3D" id="2.40.50.100">
    <property type="match status" value="1"/>
</dbReference>
<dbReference type="PANTHER" id="PTHR30386">
    <property type="entry name" value="MEMBRANE FUSION SUBUNIT OF EMRAB-TOLC MULTIDRUG EFFLUX PUMP"/>
    <property type="match status" value="1"/>
</dbReference>
<dbReference type="PANTHER" id="PTHR30386:SF24">
    <property type="entry name" value="MULTIDRUG RESISTANCE EFFLUX PUMP"/>
    <property type="match status" value="1"/>
</dbReference>